<reference evidence="1" key="1">
    <citation type="submission" date="2014-11" db="EMBL/GenBank/DDBJ databases">
        <authorList>
            <person name="Amaro Gonzalez C."/>
        </authorList>
    </citation>
    <scope>NUCLEOTIDE SEQUENCE</scope>
</reference>
<sequence length="16" mass="1675">MSVRLPLLAGFALSAE</sequence>
<evidence type="ECO:0000313" key="1">
    <source>
        <dbReference type="EMBL" id="JAH76475.1"/>
    </source>
</evidence>
<dbReference type="AlphaFoldDB" id="A0A0E9VGC0"/>
<proteinExistence type="predicted"/>
<organism evidence="1">
    <name type="scientific">Anguilla anguilla</name>
    <name type="common">European freshwater eel</name>
    <name type="synonym">Muraena anguilla</name>
    <dbReference type="NCBI Taxonomy" id="7936"/>
    <lineage>
        <taxon>Eukaryota</taxon>
        <taxon>Metazoa</taxon>
        <taxon>Chordata</taxon>
        <taxon>Craniata</taxon>
        <taxon>Vertebrata</taxon>
        <taxon>Euteleostomi</taxon>
        <taxon>Actinopterygii</taxon>
        <taxon>Neopterygii</taxon>
        <taxon>Teleostei</taxon>
        <taxon>Anguilliformes</taxon>
        <taxon>Anguillidae</taxon>
        <taxon>Anguilla</taxon>
    </lineage>
</organism>
<dbReference type="EMBL" id="GBXM01032102">
    <property type="protein sequence ID" value="JAH76475.1"/>
    <property type="molecule type" value="Transcribed_RNA"/>
</dbReference>
<reference evidence="1" key="2">
    <citation type="journal article" date="2015" name="Fish Shellfish Immunol.">
        <title>Early steps in the European eel (Anguilla anguilla)-Vibrio vulnificus interaction in the gills: Role of the RtxA13 toxin.</title>
        <authorList>
            <person name="Callol A."/>
            <person name="Pajuelo D."/>
            <person name="Ebbesson L."/>
            <person name="Teles M."/>
            <person name="MacKenzie S."/>
            <person name="Amaro C."/>
        </authorList>
    </citation>
    <scope>NUCLEOTIDE SEQUENCE</scope>
</reference>
<protein>
    <submittedName>
        <fullName evidence="1">Uncharacterized protein</fullName>
    </submittedName>
</protein>
<accession>A0A0E9VGC0</accession>
<name>A0A0E9VGC0_ANGAN</name>